<evidence type="ECO:0000256" key="1">
    <source>
        <dbReference type="ARBA" id="ARBA00004613"/>
    </source>
</evidence>
<dbReference type="Pfam" id="PF03098">
    <property type="entry name" value="An_peroxidase"/>
    <property type="match status" value="2"/>
</dbReference>
<evidence type="ECO:0000313" key="6">
    <source>
        <dbReference type="Proteomes" id="UP000305709"/>
    </source>
</evidence>
<dbReference type="InterPro" id="IPR011049">
    <property type="entry name" value="Serralysin-like_metalloprot_C"/>
</dbReference>
<reference evidence="5 6" key="1">
    <citation type="submission" date="2019-06" db="EMBL/GenBank/DDBJ databases">
        <authorList>
            <person name="Jiang L."/>
        </authorList>
    </citation>
    <scope>NUCLEOTIDE SEQUENCE [LARGE SCALE GENOMIC DNA]</scope>
    <source>
        <strain evidence="5 6">YIM 48858</strain>
    </source>
</reference>
<dbReference type="PANTHER" id="PTHR11475">
    <property type="entry name" value="OXIDASE/PEROXIDASE"/>
    <property type="match status" value="1"/>
</dbReference>
<dbReference type="SUPFAM" id="SSF48113">
    <property type="entry name" value="Heme-dependent peroxidases"/>
    <property type="match status" value="1"/>
</dbReference>
<evidence type="ECO:0000256" key="2">
    <source>
        <dbReference type="ARBA" id="ARBA00022525"/>
    </source>
</evidence>
<dbReference type="Gene3D" id="2.150.10.10">
    <property type="entry name" value="Serralysin-like metalloprotease, C-terminal"/>
    <property type="match status" value="2"/>
</dbReference>
<dbReference type="GO" id="GO:0004601">
    <property type="term" value="F:peroxidase activity"/>
    <property type="evidence" value="ECO:0007669"/>
    <property type="project" value="InterPro"/>
</dbReference>
<dbReference type="InterPro" id="IPR018511">
    <property type="entry name" value="Hemolysin-typ_Ca-bd_CS"/>
</dbReference>
<dbReference type="RefSeq" id="WP_281281996.1">
    <property type="nucleotide sequence ID" value="NZ_VDFV01000091.1"/>
</dbReference>
<comment type="subcellular location">
    <subcellularLocation>
        <location evidence="1">Secreted</location>
    </subcellularLocation>
</comment>
<dbReference type="InterPro" id="IPR001343">
    <property type="entry name" value="Hemolysn_Ca-bd"/>
</dbReference>
<evidence type="ECO:0000256" key="4">
    <source>
        <dbReference type="SAM" id="MobiDB-lite"/>
    </source>
</evidence>
<accession>A0A5C4N654</accession>
<dbReference type="Pfam" id="PF00353">
    <property type="entry name" value="HemolysinCabind"/>
    <property type="match status" value="3"/>
</dbReference>
<evidence type="ECO:0000313" key="5">
    <source>
        <dbReference type="EMBL" id="TNC59867.1"/>
    </source>
</evidence>
<dbReference type="EMBL" id="VDFV01000091">
    <property type="protein sequence ID" value="TNC59867.1"/>
    <property type="molecule type" value="Genomic_DNA"/>
</dbReference>
<dbReference type="SUPFAM" id="SSF51120">
    <property type="entry name" value="beta-Roll"/>
    <property type="match status" value="2"/>
</dbReference>
<name>A0A5C4N654_9RHOB</name>
<organism evidence="5 6">
    <name type="scientific">Rubellimicrobium roseum</name>
    <dbReference type="NCBI Taxonomy" id="687525"/>
    <lineage>
        <taxon>Bacteria</taxon>
        <taxon>Pseudomonadati</taxon>
        <taxon>Pseudomonadota</taxon>
        <taxon>Alphaproteobacteria</taxon>
        <taxon>Rhodobacterales</taxon>
        <taxon>Roseobacteraceae</taxon>
        <taxon>Rubellimicrobium</taxon>
    </lineage>
</organism>
<feature type="compositionally biased region" description="Acidic residues" evidence="4">
    <location>
        <begin position="676"/>
        <end position="689"/>
    </location>
</feature>
<proteinExistence type="predicted"/>
<dbReference type="PANTHER" id="PTHR11475:SF4">
    <property type="entry name" value="CHORION PEROXIDASE"/>
    <property type="match status" value="1"/>
</dbReference>
<dbReference type="CDD" id="cd09821">
    <property type="entry name" value="An_peroxidase_bacterial_2"/>
    <property type="match status" value="1"/>
</dbReference>
<dbReference type="InterPro" id="IPR019791">
    <property type="entry name" value="Haem_peroxidase_animal"/>
</dbReference>
<dbReference type="GO" id="GO:0005509">
    <property type="term" value="F:calcium ion binding"/>
    <property type="evidence" value="ECO:0007669"/>
    <property type="project" value="InterPro"/>
</dbReference>
<dbReference type="Gene3D" id="1.10.640.10">
    <property type="entry name" value="Haem peroxidase domain superfamily, animal type"/>
    <property type="match status" value="1"/>
</dbReference>
<dbReference type="Proteomes" id="UP000305709">
    <property type="component" value="Unassembled WGS sequence"/>
</dbReference>
<dbReference type="InterPro" id="IPR010255">
    <property type="entry name" value="Haem_peroxidase_sf"/>
</dbReference>
<dbReference type="InterPro" id="IPR037120">
    <property type="entry name" value="Haem_peroxidase_sf_animal"/>
</dbReference>
<keyword evidence="3" id="KW-0325">Glycoprotein</keyword>
<evidence type="ECO:0008006" key="7">
    <source>
        <dbReference type="Google" id="ProtNLM"/>
    </source>
</evidence>
<keyword evidence="6" id="KW-1185">Reference proteome</keyword>
<dbReference type="GO" id="GO:0020037">
    <property type="term" value="F:heme binding"/>
    <property type="evidence" value="ECO:0007669"/>
    <property type="project" value="InterPro"/>
</dbReference>
<dbReference type="GO" id="GO:0006979">
    <property type="term" value="P:response to oxidative stress"/>
    <property type="evidence" value="ECO:0007669"/>
    <property type="project" value="InterPro"/>
</dbReference>
<feature type="non-terminal residue" evidence="5">
    <location>
        <position position="1336"/>
    </location>
</feature>
<comment type="caution">
    <text evidence="5">The sequence shown here is derived from an EMBL/GenBank/DDBJ whole genome shotgun (WGS) entry which is preliminary data.</text>
</comment>
<protein>
    <recommendedName>
        <fullName evidence="7">Heme peroxidase</fullName>
    </recommendedName>
</protein>
<dbReference type="PROSITE" id="PS50292">
    <property type="entry name" value="PEROXIDASE_3"/>
    <property type="match status" value="1"/>
</dbReference>
<dbReference type="PROSITE" id="PS00330">
    <property type="entry name" value="HEMOLYSIN_CALCIUM"/>
    <property type="match status" value="1"/>
</dbReference>
<keyword evidence="2" id="KW-0964">Secreted</keyword>
<gene>
    <name evidence="5" type="ORF">FHG71_22445</name>
</gene>
<dbReference type="GO" id="GO:0005576">
    <property type="term" value="C:extracellular region"/>
    <property type="evidence" value="ECO:0007669"/>
    <property type="project" value="UniProtKB-SubCell"/>
</dbReference>
<feature type="region of interest" description="Disordered" evidence="4">
    <location>
        <begin position="665"/>
        <end position="696"/>
    </location>
</feature>
<evidence type="ECO:0000256" key="3">
    <source>
        <dbReference type="ARBA" id="ARBA00023180"/>
    </source>
</evidence>
<dbReference type="PRINTS" id="PR00313">
    <property type="entry name" value="CABNDNGRPT"/>
</dbReference>
<sequence length="1336" mass="141130">MSTSFHVNQHDLEFILKQIKIAELHAGGMSTIAAIQEVYGVSAQDAALMPAGLRTVDGTDNTLLPGLQDVGASETPFPRLTDPEYVKEQDGDSIPLGGGPNPPMLTNTDYTPGATPSGNVVDADPRTISNLIVDQTAGNPAAIYAALKVLGITGVDANTAVNSITSAYKATLAAAANNVAASAEVVEAQNTLLAETDEYNAALTADTAADTEVALYDVAVDLANVAQDAAVTAQAAADDLVNELSAPTGANLVALHAAAMEAASAAVTAASAVVTHLGSGATSNALATQEAAQTLLAALDALDNDGLGNDTDGLDTDGNGSDVDGEADAAEAAANAYRPTSEVNGTAQDSVDDLSQLLAEAEADATITQTNLDAATVERDAAQLAYDEALADANGATGTYEQSITFLDSLMDQYGLQVGPEGGIRIENVSPDVGLSPKFNNLFTIFGQFFDHGLDLVKKGGAGTVFIPLEADDPLIAGADKVFGTTDDLPEQLRFMALTRATPDGTSHTNMTTSWVDQNQTYTSHASHQVFLREYARVTVDGVTKTVATGRLLDGLDASGNPDGTIGTWEDVKNSAKEFLGITLTDFDVHRVPLLATDQYGNLILGPNGYAQLVTPTGLVEGDPNGTVLASQAIAAGPAFLDDIAHHAVPGRYDSDNDRRITDADAFQTPDTDSGVTDDDDPSTYDDEMLNSHFVTGDGRGNENIGLSAVHAVFHAEHNRIVEENKHTILESGNLAFINEWLLKDITALPSDAEIDSLTWDGDRMFQAARFTTEMQYQHMVFEEFARRVQPAVDPFVFTNTPDIDPSIVAEFAHAVYRFGHSMLTDTIDRVDNNLNPIPGADGDQLSLIEAFLNPQGYTGTASNFEDIQGAILRGLSADVGSEIDEFIVPALRSNLLGLPLDLAALNIARARETGVPSLNQTREQLYNDFGIADLKPYESWTDFAQNLKNPISIINIVAAYGTHETITSVDSLEAKRNAATLLVLGDTDLDGDGVEEVAPTDRLDFLQAQGAYASSASAANGRGGLNAVDLWVGGLAEKVNEFGGMLGSTFNFIFEYQMEQLQAGDRFYYLSRTQGLNLLDALEQNTFADIMMRNSSLGDKYAPHIFGNSFLTPDYILELDRGIAQQDYNGAASGKDPVWDDPLLQRIDPKVVRSYTGATTVTEGGKTHDVGGTLVFRGGEHVVLGGTEGNDTLRSDIGDDAIWGDGGNDYINSGQGADQVFGGDGDDVIEDPFGDNFLRGERGNDVVSAARGINVLFGGQGHDAVFLGQDASEAFAGEGNDFVLGGSGVDFLQGNEGDDWIEGGEGFDTIAGENSELFFNSTIIGHDVAWGQGNE</sequence>